<dbReference type="InterPro" id="IPR001633">
    <property type="entry name" value="EAL_dom"/>
</dbReference>
<evidence type="ECO:0000259" key="2">
    <source>
        <dbReference type="PROSITE" id="PS50112"/>
    </source>
</evidence>
<dbReference type="SUPFAM" id="SSF55073">
    <property type="entry name" value="Nucleotide cyclase"/>
    <property type="match status" value="1"/>
</dbReference>
<dbReference type="InterPro" id="IPR016132">
    <property type="entry name" value="Phyto_chromo_attachment"/>
</dbReference>
<evidence type="ECO:0000259" key="3">
    <source>
        <dbReference type="PROSITE" id="PS50113"/>
    </source>
</evidence>
<evidence type="ECO:0000313" key="7">
    <source>
        <dbReference type="Proteomes" id="UP000231057"/>
    </source>
</evidence>
<dbReference type="SMART" id="SM00052">
    <property type="entry name" value="EAL"/>
    <property type="match status" value="1"/>
</dbReference>
<accession>A0A2D2Q3T6</accession>
<evidence type="ECO:0008006" key="8">
    <source>
        <dbReference type="Google" id="ProtNLM"/>
    </source>
</evidence>
<protein>
    <recommendedName>
        <fullName evidence="8">PAS domain S-box protein</fullName>
    </recommendedName>
</protein>
<dbReference type="NCBIfam" id="TIGR00254">
    <property type="entry name" value="GGDEF"/>
    <property type="match status" value="1"/>
</dbReference>
<dbReference type="EMBL" id="CP018092">
    <property type="protein sequence ID" value="ATS19184.1"/>
    <property type="molecule type" value="Genomic_DNA"/>
</dbReference>
<dbReference type="Pfam" id="PF00990">
    <property type="entry name" value="GGDEF"/>
    <property type="match status" value="1"/>
</dbReference>
<proteinExistence type="predicted"/>
<dbReference type="CDD" id="cd01948">
    <property type="entry name" value="EAL"/>
    <property type="match status" value="1"/>
</dbReference>
<name>A0A2D2Q3T6_PARLV</name>
<dbReference type="SMART" id="SM00086">
    <property type="entry name" value="PAC"/>
    <property type="match status" value="3"/>
</dbReference>
<dbReference type="InterPro" id="IPR043128">
    <property type="entry name" value="Rev_trsase/Diguanyl_cyclase"/>
</dbReference>
<feature type="domain" description="PAC" evidence="3">
    <location>
        <begin position="761"/>
        <end position="813"/>
    </location>
</feature>
<feature type="domain" description="Phytochrome chromophore attachment site" evidence="1">
    <location>
        <begin position="534"/>
        <end position="670"/>
    </location>
</feature>
<dbReference type="Gene3D" id="3.20.20.450">
    <property type="entry name" value="EAL domain"/>
    <property type="match status" value="1"/>
</dbReference>
<organism evidence="6 7">
    <name type="scientific">Parathermosynechococcus lividus PCC 6715</name>
    <dbReference type="NCBI Taxonomy" id="1917166"/>
    <lineage>
        <taxon>Bacteria</taxon>
        <taxon>Bacillati</taxon>
        <taxon>Cyanobacteriota</taxon>
        <taxon>Cyanophyceae</taxon>
        <taxon>Acaryochloridales</taxon>
        <taxon>Thermosynechococcaceae</taxon>
        <taxon>Parathermosynechococcus</taxon>
    </lineage>
</organism>
<dbReference type="InterPro" id="IPR029787">
    <property type="entry name" value="Nucleotide_cyclase"/>
</dbReference>
<dbReference type="PROSITE" id="PS50883">
    <property type="entry name" value="EAL"/>
    <property type="match status" value="1"/>
</dbReference>
<dbReference type="PROSITE" id="PS50112">
    <property type="entry name" value="PAS"/>
    <property type="match status" value="3"/>
</dbReference>
<gene>
    <name evidence="6" type="ORF">BRW62_11035</name>
</gene>
<dbReference type="Gene3D" id="3.30.450.20">
    <property type="entry name" value="PAS domain"/>
    <property type="match status" value="5"/>
</dbReference>
<dbReference type="PROSITE" id="PS50887">
    <property type="entry name" value="GGDEF"/>
    <property type="match status" value="1"/>
</dbReference>
<dbReference type="SMART" id="SM00065">
    <property type="entry name" value="GAF"/>
    <property type="match status" value="1"/>
</dbReference>
<dbReference type="Pfam" id="PF00563">
    <property type="entry name" value="EAL"/>
    <property type="match status" value="1"/>
</dbReference>
<dbReference type="Pfam" id="PF13426">
    <property type="entry name" value="PAS_9"/>
    <property type="match status" value="1"/>
</dbReference>
<feature type="domain" description="PAS" evidence="2">
    <location>
        <begin position="6"/>
        <end position="77"/>
    </location>
</feature>
<dbReference type="InterPro" id="IPR013656">
    <property type="entry name" value="PAS_4"/>
</dbReference>
<dbReference type="SUPFAM" id="SSF55781">
    <property type="entry name" value="GAF domain-like"/>
    <property type="match status" value="1"/>
</dbReference>
<sequence>MLIGEFEHFTELLVNYTDDLICLHEPNGCYLYVTPSSERLLGYRPDELVGQSPYRFFHPDDVERIRSGAHALALQGTTELVETYRMRKKNGSYIWLETLTHPICNEQGTPLFLVTTSRDVSRRKQLELQLQRNQELLETFFEQSLEACFFMMLDQPVRWDDTADKEAILEYVFDHQRITKVNAALAQQYRCSEDQLIGLTPRDCFGHDLELGKRLWRALFDLGNFHAELELFRQDGSSFWIEGNYVCLYNERQEITGHFAVQRDISDRVRIQAELAQKTAELEYFFSSSLELFMIADTEGRLRRVNQHWYTHLGYGLNTLLGASFEQFIHPADRPRHRAVVAQLLQGESVSKHLIRLRTEQGEYRWYEWEGVLGQHRLYAAARDVTEERQFNDRLQAAYNQLTDILESMSDYFFEVDHDFRIIYVNGRFCRLLAKSASEILGQSLWQVCPDCLNTLVEEHYRTAVRQQTPVQFEAFYSSLNQWHMVRAFPTRRGLAVFLQDITTQVTSSLSLQRRQTQAELLHRLTLKIRQSLDLDTVLTTALAEIRELLRIDRTLIFQFHADGSGTVVAESVAKPEFSLHNCAFHDPCFHKSHAQAYLEGRVLAIADIDTATLTPCHREFLKGLSVHANLVVPIIQEETLWGLLLCHHCSETRPWALDEIELVRQLGEQLGLGIHRAELVSALHQEKDRYRRVLEAQTELLYRCTPAGRLTFANPAFFRYLARFDLSCDLGDVLRHPFAPETQQRFEHHLEALTPDQPISTLECAVNHTDGGVEWFEWTTRAFFDSHGRCLEYQCVGRDISRRKLMEERLIHDALHDRLTGLPNRALLNDRLLHCCRQYQRHRDRPFAVIFIDVDRFKRVNDSLGHAAGDQVLITLAQRMQAVVPQENTLAHLSGDEFVVLCEDLDPKQMHTQVNEQVLALKRVIQEPLVIDGHVLSLSASIGVAFSDRADASAAMLLRDADIAMYHAKKQGLGQYRVFAPEMHLQAQSCFTLESQLQQAIANSELQVYFQPIVHLETGKIVGLEALSRWFDPEKGEIPAAEFITLAEQAGLIVGLGRQILDRAISEFSQWQQAAPQRHALTLAINISPQQLVDPDFVKDVTHALSKANLAPQQLHLEITETTMIRNLEATLAVAEQLQQLGVALNIDDFGTGYSSLSRLHQLPIYALKIDRSFVVNLGHTAAAAEIIGAVIALGKSLNLRVVAEGVETAAQAEQLLALGCCCGQGYAFYPPMPLGDIPQV</sequence>
<feature type="domain" description="PAS" evidence="2">
    <location>
        <begin position="398"/>
        <end position="468"/>
    </location>
</feature>
<keyword evidence="7" id="KW-1185">Reference proteome</keyword>
<dbReference type="InterPro" id="IPR000160">
    <property type="entry name" value="GGDEF_dom"/>
</dbReference>
<dbReference type="PANTHER" id="PTHR44757:SF2">
    <property type="entry name" value="BIOFILM ARCHITECTURE MAINTENANCE PROTEIN MBAA"/>
    <property type="match status" value="1"/>
</dbReference>
<dbReference type="SUPFAM" id="SSF141868">
    <property type="entry name" value="EAL domain-like"/>
    <property type="match status" value="1"/>
</dbReference>
<evidence type="ECO:0000259" key="5">
    <source>
        <dbReference type="PROSITE" id="PS50887"/>
    </source>
</evidence>
<dbReference type="InterPro" id="IPR035919">
    <property type="entry name" value="EAL_sf"/>
</dbReference>
<feature type="domain" description="PAC" evidence="3">
    <location>
        <begin position="80"/>
        <end position="132"/>
    </location>
</feature>
<dbReference type="CDD" id="cd00130">
    <property type="entry name" value="PAS"/>
    <property type="match status" value="5"/>
</dbReference>
<evidence type="ECO:0000313" key="6">
    <source>
        <dbReference type="EMBL" id="ATS19184.1"/>
    </source>
</evidence>
<dbReference type="NCBIfam" id="TIGR00229">
    <property type="entry name" value="sensory_box"/>
    <property type="match status" value="5"/>
</dbReference>
<dbReference type="PANTHER" id="PTHR44757">
    <property type="entry name" value="DIGUANYLATE CYCLASE DGCP"/>
    <property type="match status" value="1"/>
</dbReference>
<reference evidence="6 7" key="1">
    <citation type="submission" date="2016-11" db="EMBL/GenBank/DDBJ databases">
        <title>Complete genome sequence of thermophilic cyanobacteria strain Synechococcus sp. PCC6715.</title>
        <authorList>
            <person name="Tang J."/>
            <person name="Daroch M."/>
            <person name="Liang Y."/>
            <person name="Jiang D."/>
            <person name="Shah M."/>
        </authorList>
    </citation>
    <scope>NUCLEOTIDE SEQUENCE [LARGE SCALE GENOMIC DNA]</scope>
    <source>
        <strain evidence="6 7">PCC 6715</strain>
    </source>
</reference>
<dbReference type="PROSITE" id="PS50113">
    <property type="entry name" value="PAC"/>
    <property type="match status" value="3"/>
</dbReference>
<dbReference type="Pfam" id="PF01590">
    <property type="entry name" value="GAF"/>
    <property type="match status" value="1"/>
</dbReference>
<dbReference type="InterPro" id="IPR000014">
    <property type="entry name" value="PAS"/>
</dbReference>
<dbReference type="Gene3D" id="3.30.450.40">
    <property type="match status" value="1"/>
</dbReference>
<reference evidence="7" key="2">
    <citation type="journal article" date="2022" name="Front. Microbiol.">
        <title>Comparative Genomic Analysis Revealed Distinct Molecular Components and Organization of CO2-Concentrating Mechanism in Thermophilic Cyanobacteria.</title>
        <authorList>
            <person name="Tang J."/>
            <person name="Zhou H."/>
            <person name="Yao D."/>
            <person name="Riaz S."/>
            <person name="You D."/>
            <person name="Klepacz-Smolka A."/>
            <person name="Daroch M."/>
        </authorList>
    </citation>
    <scope>NUCLEOTIDE SEQUENCE [LARGE SCALE GENOMIC DNA]</scope>
    <source>
        <strain evidence="7">PCC 6715</strain>
    </source>
</reference>
<dbReference type="InterPro" id="IPR000700">
    <property type="entry name" value="PAS-assoc_C"/>
</dbReference>
<dbReference type="InterPro" id="IPR052155">
    <property type="entry name" value="Biofilm_reg_signaling"/>
</dbReference>
<dbReference type="AlphaFoldDB" id="A0A2D2Q3T6"/>
<dbReference type="KEGG" id="slw:BRW62_11035"/>
<evidence type="ECO:0000259" key="4">
    <source>
        <dbReference type="PROSITE" id="PS50883"/>
    </source>
</evidence>
<dbReference type="InterPro" id="IPR035965">
    <property type="entry name" value="PAS-like_dom_sf"/>
</dbReference>
<feature type="domain" description="GGDEF" evidence="5">
    <location>
        <begin position="846"/>
        <end position="982"/>
    </location>
</feature>
<feature type="domain" description="PAS" evidence="2">
    <location>
        <begin position="278"/>
        <end position="348"/>
    </location>
</feature>
<feature type="domain" description="PAC" evidence="3">
    <location>
        <begin position="225"/>
        <end position="277"/>
    </location>
</feature>
<dbReference type="InterPro" id="IPR001610">
    <property type="entry name" value="PAC"/>
</dbReference>
<dbReference type="Pfam" id="PF08448">
    <property type="entry name" value="PAS_4"/>
    <property type="match status" value="2"/>
</dbReference>
<dbReference type="InterPro" id="IPR029016">
    <property type="entry name" value="GAF-like_dom_sf"/>
</dbReference>
<dbReference type="SMART" id="SM00267">
    <property type="entry name" value="GGDEF"/>
    <property type="match status" value="1"/>
</dbReference>
<dbReference type="CDD" id="cd01949">
    <property type="entry name" value="GGDEF"/>
    <property type="match status" value="1"/>
</dbReference>
<dbReference type="InterPro" id="IPR013655">
    <property type="entry name" value="PAS_fold_3"/>
</dbReference>
<dbReference type="Pfam" id="PF08447">
    <property type="entry name" value="PAS_3"/>
    <property type="match status" value="2"/>
</dbReference>
<dbReference type="InterPro" id="IPR003018">
    <property type="entry name" value="GAF"/>
</dbReference>
<dbReference type="SMART" id="SM00091">
    <property type="entry name" value="PAS"/>
    <property type="match status" value="4"/>
</dbReference>
<dbReference type="SUPFAM" id="SSF55785">
    <property type="entry name" value="PYP-like sensor domain (PAS domain)"/>
    <property type="match status" value="5"/>
</dbReference>
<evidence type="ECO:0000259" key="1">
    <source>
        <dbReference type="PROSITE" id="PS50046"/>
    </source>
</evidence>
<dbReference type="Gene3D" id="3.30.70.270">
    <property type="match status" value="1"/>
</dbReference>
<dbReference type="PROSITE" id="PS50046">
    <property type="entry name" value="PHYTOCHROME_2"/>
    <property type="match status" value="1"/>
</dbReference>
<feature type="domain" description="EAL" evidence="4">
    <location>
        <begin position="991"/>
        <end position="1242"/>
    </location>
</feature>
<dbReference type="RefSeq" id="WP_099799523.1">
    <property type="nucleotide sequence ID" value="NZ_CP018092.1"/>
</dbReference>
<dbReference type="Proteomes" id="UP000231057">
    <property type="component" value="Chromosome"/>
</dbReference>
<dbReference type="OrthoDB" id="9763461at2"/>